<dbReference type="SUPFAM" id="SSF52833">
    <property type="entry name" value="Thioredoxin-like"/>
    <property type="match status" value="1"/>
</dbReference>
<proteinExistence type="predicted"/>
<dbReference type="EMBL" id="OU895878">
    <property type="protein sequence ID" value="CAG9803285.1"/>
    <property type="molecule type" value="Genomic_DNA"/>
</dbReference>
<dbReference type="InterPro" id="IPR036249">
    <property type="entry name" value="Thioredoxin-like_sf"/>
</dbReference>
<keyword evidence="2" id="KW-1133">Transmembrane helix</keyword>
<feature type="compositionally biased region" description="Basic and acidic residues" evidence="1">
    <location>
        <begin position="500"/>
        <end position="519"/>
    </location>
</feature>
<keyword evidence="4" id="KW-1185">Reference proteome</keyword>
<evidence type="ECO:0008006" key="5">
    <source>
        <dbReference type="Google" id="ProtNLM"/>
    </source>
</evidence>
<evidence type="ECO:0000256" key="1">
    <source>
        <dbReference type="SAM" id="MobiDB-lite"/>
    </source>
</evidence>
<accession>A0A9N9RTQ4</accession>
<organism evidence="3 4">
    <name type="scientific">Chironomus riparius</name>
    <dbReference type="NCBI Taxonomy" id="315576"/>
    <lineage>
        <taxon>Eukaryota</taxon>
        <taxon>Metazoa</taxon>
        <taxon>Ecdysozoa</taxon>
        <taxon>Arthropoda</taxon>
        <taxon>Hexapoda</taxon>
        <taxon>Insecta</taxon>
        <taxon>Pterygota</taxon>
        <taxon>Neoptera</taxon>
        <taxon>Endopterygota</taxon>
        <taxon>Diptera</taxon>
        <taxon>Nematocera</taxon>
        <taxon>Chironomoidea</taxon>
        <taxon>Chironomidae</taxon>
        <taxon>Chironominae</taxon>
        <taxon>Chironomus</taxon>
    </lineage>
</organism>
<protein>
    <recommendedName>
        <fullName evidence="5">Thioredoxin domain-containing protein</fullName>
    </recommendedName>
</protein>
<evidence type="ECO:0000313" key="4">
    <source>
        <dbReference type="Proteomes" id="UP001153620"/>
    </source>
</evidence>
<feature type="transmembrane region" description="Helical" evidence="2">
    <location>
        <begin position="7"/>
        <end position="29"/>
    </location>
</feature>
<feature type="compositionally biased region" description="Low complexity" evidence="1">
    <location>
        <begin position="338"/>
        <end position="354"/>
    </location>
</feature>
<feature type="compositionally biased region" description="Basic and acidic residues" evidence="1">
    <location>
        <begin position="355"/>
        <end position="368"/>
    </location>
</feature>
<reference evidence="3" key="2">
    <citation type="submission" date="2022-10" db="EMBL/GenBank/DDBJ databases">
        <authorList>
            <consortium name="ENA_rothamsted_submissions"/>
            <consortium name="culmorum"/>
            <person name="King R."/>
        </authorList>
    </citation>
    <scope>NUCLEOTIDE SEQUENCE</scope>
</reference>
<gene>
    <name evidence="3" type="ORF">CHIRRI_LOCUS6186</name>
</gene>
<dbReference type="OrthoDB" id="10264505at2759"/>
<feature type="region of interest" description="Disordered" evidence="1">
    <location>
        <begin position="311"/>
        <end position="564"/>
    </location>
</feature>
<feature type="compositionally biased region" description="Basic and acidic residues" evidence="1">
    <location>
        <begin position="456"/>
        <end position="493"/>
    </location>
</feature>
<evidence type="ECO:0000313" key="3">
    <source>
        <dbReference type="EMBL" id="CAG9803285.1"/>
    </source>
</evidence>
<name>A0A9N9RTQ4_9DIPT</name>
<keyword evidence="2" id="KW-0472">Membrane</keyword>
<feature type="compositionally biased region" description="Low complexity" evidence="1">
    <location>
        <begin position="321"/>
        <end position="330"/>
    </location>
</feature>
<feature type="compositionally biased region" description="Acidic residues" evidence="1">
    <location>
        <begin position="404"/>
        <end position="415"/>
    </location>
</feature>
<dbReference type="Gene3D" id="3.40.30.10">
    <property type="entry name" value="Glutaredoxin"/>
    <property type="match status" value="1"/>
</dbReference>
<feature type="compositionally biased region" description="Basic and acidic residues" evidence="1">
    <location>
        <begin position="526"/>
        <end position="549"/>
    </location>
</feature>
<dbReference type="Proteomes" id="UP001153620">
    <property type="component" value="Chromosome 2"/>
</dbReference>
<evidence type="ECO:0000256" key="2">
    <source>
        <dbReference type="SAM" id="Phobius"/>
    </source>
</evidence>
<sequence length="564" mass="64389">MRTKTFVWLALCFITALSVGLMVLAILFYDYEQFDKTNDFEDDSVKMIKKSENAFILFYSLEDPNFGFQNSWQSFRMKIQDWNNTNIVYVGKIECSVFRPTCLNFRVDRYPTIAWIKNGKVVEEYVGDDISESIKKFFDKLVTIVTEQKPTTGQKVASSVNIDSSPKILQGGSFDIIRRFIENEKGQNIVSTVSAKTTKATTTVNNENVKNMTETSHTETSTYGFETVKTTENIENSTKASIKSDVKFEDQIEVITTKSISITEKVKESTKSINISSQEPTETTIQIETFKPSLSILNSTTIGYENQTEASTIANHEDSSFESSTSTTDETTIDESSSESIIMTRPTETQSSEQESTKEDVETNKNESNDDESPEDDDPFGLGGLFGNNDGNKAEYEGNSGVDENNDTENEENEDDQKSVETSEVQKFEKSSTTSYQEKDYSSESEENPTTTKSVAKFEESKKKSQPESKYQTELESTTRKHQLIEEKQHEKSTTPTYKSEVKEYKKKSENWRTQRETESTTIKKQYSEEKKKYVKESNIKKIKSESKEHKKHRELSKHKESRP</sequence>
<feature type="compositionally biased region" description="Acidic residues" evidence="1">
    <location>
        <begin position="369"/>
        <end position="379"/>
    </location>
</feature>
<keyword evidence="2" id="KW-0812">Transmembrane</keyword>
<feature type="compositionally biased region" description="Basic and acidic residues" evidence="1">
    <location>
        <begin position="416"/>
        <end position="430"/>
    </location>
</feature>
<dbReference type="AlphaFoldDB" id="A0A9N9RTQ4"/>
<feature type="compositionally biased region" description="Basic residues" evidence="1">
    <location>
        <begin position="550"/>
        <end position="564"/>
    </location>
</feature>
<reference evidence="3" key="1">
    <citation type="submission" date="2022-01" db="EMBL/GenBank/DDBJ databases">
        <authorList>
            <person name="King R."/>
        </authorList>
    </citation>
    <scope>NUCLEOTIDE SEQUENCE</scope>
</reference>